<dbReference type="Proteomes" id="UP000492821">
    <property type="component" value="Unassembled WGS sequence"/>
</dbReference>
<keyword evidence="2 7" id="KW-0808">Transferase</keyword>
<evidence type="ECO:0000313" key="9">
    <source>
        <dbReference type="Proteomes" id="UP000492821"/>
    </source>
</evidence>
<protein>
    <recommendedName>
        <fullName evidence="7">Palmitoyltransferase</fullName>
        <ecNumber evidence="7">2.3.1.225</ecNumber>
    </recommendedName>
</protein>
<dbReference type="InterPro" id="IPR001594">
    <property type="entry name" value="Palmitoyltrfase_DHHC"/>
</dbReference>
<dbReference type="AlphaFoldDB" id="A0A7E4VPN4"/>
<reference evidence="10" key="2">
    <citation type="submission" date="2020-10" db="UniProtKB">
        <authorList>
            <consortium name="WormBaseParasite"/>
        </authorList>
    </citation>
    <scope>IDENTIFICATION</scope>
</reference>
<feature type="transmembrane region" description="Helical" evidence="7">
    <location>
        <begin position="270"/>
        <end position="290"/>
    </location>
</feature>
<keyword evidence="4 7" id="KW-1133">Transmembrane helix</keyword>
<evidence type="ECO:0000256" key="2">
    <source>
        <dbReference type="ARBA" id="ARBA00022679"/>
    </source>
</evidence>
<comment type="catalytic activity">
    <reaction evidence="7">
        <text>L-cysteinyl-[protein] + hexadecanoyl-CoA = S-hexadecanoyl-L-cysteinyl-[protein] + CoA</text>
        <dbReference type="Rhea" id="RHEA:36683"/>
        <dbReference type="Rhea" id="RHEA-COMP:10131"/>
        <dbReference type="Rhea" id="RHEA-COMP:11032"/>
        <dbReference type="ChEBI" id="CHEBI:29950"/>
        <dbReference type="ChEBI" id="CHEBI:57287"/>
        <dbReference type="ChEBI" id="CHEBI:57379"/>
        <dbReference type="ChEBI" id="CHEBI:74151"/>
        <dbReference type="EC" id="2.3.1.225"/>
    </reaction>
</comment>
<comment type="domain">
    <text evidence="7">The DHHC domain is required for palmitoyltransferase activity.</text>
</comment>
<feature type="domain" description="Palmitoyltransferase DHHC" evidence="8">
    <location>
        <begin position="195"/>
        <end position="339"/>
    </location>
</feature>
<dbReference type="PANTHER" id="PTHR22883:SF386">
    <property type="entry name" value="PALMITOYLTRANSFERASE"/>
    <property type="match status" value="1"/>
</dbReference>
<sequence>MGVRSYIIDKFYQFQSYNFNNFDLRRIDFSDLAKKWMLFIVNGTGMLFTVTLLYGATWFGYTYILPDIYPEHKNFFFWLAMFLIGEITANLLCFHMANRKNRVSYWVVKSSYMFNESEQAMLYGDLVPRQSDPNYEKPVSITVPETQRLIMDDRSSESIKCPPAPFPRLDFRDPILGGDYTDDGVLIPPLQDMSHTRFCEECNCICPRRSHHCPICDYCVLRKDHHCFFTGGCVGLANQRYFIVFLLHTTIGASIVVYLLGLYLNNHVAPMFPFGFLRFLGPVVGLRWIFGYDDLFVCICGTLLTFSVSITFGAAGFFVANLLFQIYYMLNGYTMHDYHTGRLKNAVECDGEDYTERIALIFGKHWALNFLFPLYWNPNILTPAIARNILLAGSKDL</sequence>
<dbReference type="Pfam" id="PF01529">
    <property type="entry name" value="DHHC"/>
    <property type="match status" value="1"/>
</dbReference>
<feature type="transmembrane region" description="Helical" evidence="7">
    <location>
        <begin position="241"/>
        <end position="264"/>
    </location>
</feature>
<evidence type="ECO:0000256" key="6">
    <source>
        <dbReference type="ARBA" id="ARBA00023315"/>
    </source>
</evidence>
<feature type="transmembrane region" description="Helical" evidence="7">
    <location>
        <begin position="75"/>
        <end position="94"/>
    </location>
</feature>
<dbReference type="GO" id="GO:0016020">
    <property type="term" value="C:membrane"/>
    <property type="evidence" value="ECO:0007669"/>
    <property type="project" value="UniProtKB-SubCell"/>
</dbReference>
<name>A0A7E4VPN4_PANRE</name>
<dbReference type="GO" id="GO:0005794">
    <property type="term" value="C:Golgi apparatus"/>
    <property type="evidence" value="ECO:0007669"/>
    <property type="project" value="TreeGrafter"/>
</dbReference>
<evidence type="ECO:0000313" key="10">
    <source>
        <dbReference type="WBParaSite" id="Pan_g2367.t2"/>
    </source>
</evidence>
<keyword evidence="3 7" id="KW-0812">Transmembrane</keyword>
<proteinExistence type="inferred from homology"/>
<feature type="transmembrane region" description="Helical" evidence="7">
    <location>
        <begin position="36"/>
        <end position="55"/>
    </location>
</feature>
<reference evidence="9" key="1">
    <citation type="journal article" date="2013" name="Genetics">
        <title>The draft genome and transcriptome of Panagrellus redivivus are shaped by the harsh demands of a free-living lifestyle.</title>
        <authorList>
            <person name="Srinivasan J."/>
            <person name="Dillman A.R."/>
            <person name="Macchietto M.G."/>
            <person name="Heikkinen L."/>
            <person name="Lakso M."/>
            <person name="Fracchia K.M."/>
            <person name="Antoshechkin I."/>
            <person name="Mortazavi A."/>
            <person name="Wong G."/>
            <person name="Sternberg P.W."/>
        </authorList>
    </citation>
    <scope>NUCLEOTIDE SEQUENCE [LARGE SCALE GENOMIC DNA]</scope>
    <source>
        <strain evidence="9">MT8872</strain>
    </source>
</reference>
<keyword evidence="6 7" id="KW-0012">Acyltransferase</keyword>
<dbReference type="WBParaSite" id="Pan_g2367.t2">
    <property type="protein sequence ID" value="Pan_g2367.t2"/>
    <property type="gene ID" value="Pan_g2367"/>
</dbReference>
<evidence type="ECO:0000256" key="5">
    <source>
        <dbReference type="ARBA" id="ARBA00023136"/>
    </source>
</evidence>
<comment type="subcellular location">
    <subcellularLocation>
        <location evidence="1">Membrane</location>
        <topology evidence="1">Multi-pass membrane protein</topology>
    </subcellularLocation>
</comment>
<keyword evidence="9" id="KW-1185">Reference proteome</keyword>
<feature type="transmembrane region" description="Helical" evidence="7">
    <location>
        <begin position="295"/>
        <end position="328"/>
    </location>
</feature>
<evidence type="ECO:0000256" key="4">
    <source>
        <dbReference type="ARBA" id="ARBA00022989"/>
    </source>
</evidence>
<dbReference type="InterPro" id="IPR039859">
    <property type="entry name" value="PFA4/ZDH16/20/ERF2-like"/>
</dbReference>
<evidence type="ECO:0000256" key="1">
    <source>
        <dbReference type="ARBA" id="ARBA00004141"/>
    </source>
</evidence>
<comment type="similarity">
    <text evidence="7">Belongs to the DHHC palmitoyltransferase family.</text>
</comment>
<dbReference type="PANTHER" id="PTHR22883">
    <property type="entry name" value="ZINC FINGER DHHC DOMAIN CONTAINING PROTEIN"/>
    <property type="match status" value="1"/>
</dbReference>
<dbReference type="PROSITE" id="PS50216">
    <property type="entry name" value="DHHC"/>
    <property type="match status" value="1"/>
</dbReference>
<evidence type="ECO:0000256" key="7">
    <source>
        <dbReference type="RuleBase" id="RU079119"/>
    </source>
</evidence>
<accession>A0A7E4VPN4</accession>
<dbReference type="GO" id="GO:0019706">
    <property type="term" value="F:protein-cysteine S-palmitoyltransferase activity"/>
    <property type="evidence" value="ECO:0007669"/>
    <property type="project" value="UniProtKB-EC"/>
</dbReference>
<dbReference type="EC" id="2.3.1.225" evidence="7"/>
<evidence type="ECO:0000259" key="8">
    <source>
        <dbReference type="Pfam" id="PF01529"/>
    </source>
</evidence>
<keyword evidence="5 7" id="KW-0472">Membrane</keyword>
<organism evidence="9 10">
    <name type="scientific">Panagrellus redivivus</name>
    <name type="common">Microworm</name>
    <dbReference type="NCBI Taxonomy" id="6233"/>
    <lineage>
        <taxon>Eukaryota</taxon>
        <taxon>Metazoa</taxon>
        <taxon>Ecdysozoa</taxon>
        <taxon>Nematoda</taxon>
        <taxon>Chromadorea</taxon>
        <taxon>Rhabditida</taxon>
        <taxon>Tylenchina</taxon>
        <taxon>Panagrolaimomorpha</taxon>
        <taxon>Panagrolaimoidea</taxon>
        <taxon>Panagrolaimidae</taxon>
        <taxon>Panagrellus</taxon>
    </lineage>
</organism>
<evidence type="ECO:0000256" key="3">
    <source>
        <dbReference type="ARBA" id="ARBA00022692"/>
    </source>
</evidence>
<dbReference type="GO" id="GO:0005783">
    <property type="term" value="C:endoplasmic reticulum"/>
    <property type="evidence" value="ECO:0007669"/>
    <property type="project" value="TreeGrafter"/>
</dbReference>
<dbReference type="GO" id="GO:0006612">
    <property type="term" value="P:protein targeting to membrane"/>
    <property type="evidence" value="ECO:0007669"/>
    <property type="project" value="TreeGrafter"/>
</dbReference>